<comment type="catalytic activity">
    <reaction evidence="1">
        <text>L-glutamyl-tRNA(Gln) + L-glutamine + ATP + H2O = L-glutaminyl-tRNA(Gln) + L-glutamate + ADP + phosphate + H(+)</text>
        <dbReference type="Rhea" id="RHEA:17521"/>
        <dbReference type="Rhea" id="RHEA-COMP:9681"/>
        <dbReference type="Rhea" id="RHEA-COMP:9684"/>
        <dbReference type="ChEBI" id="CHEBI:15377"/>
        <dbReference type="ChEBI" id="CHEBI:15378"/>
        <dbReference type="ChEBI" id="CHEBI:29985"/>
        <dbReference type="ChEBI" id="CHEBI:30616"/>
        <dbReference type="ChEBI" id="CHEBI:43474"/>
        <dbReference type="ChEBI" id="CHEBI:58359"/>
        <dbReference type="ChEBI" id="CHEBI:78520"/>
        <dbReference type="ChEBI" id="CHEBI:78521"/>
        <dbReference type="ChEBI" id="CHEBI:456216"/>
    </reaction>
</comment>
<dbReference type="SUPFAM" id="SSF141000">
    <property type="entry name" value="Glu-tRNAGln amidotransferase C subunit"/>
    <property type="match status" value="1"/>
</dbReference>
<sequence length="95" mass="10497">MSISREDIEKVAVLARIRVDDAQISALESDLGNILNLVDELSAADTENIEPLSHPLDAVQRLRADEVTETNRREAFQAIAPATEDGLYLVPRVIE</sequence>
<dbReference type="Pfam" id="PF02686">
    <property type="entry name" value="GatC"/>
    <property type="match status" value="1"/>
</dbReference>
<comment type="subunit">
    <text evidence="1">Heterotrimer of A, B and C subunits.</text>
</comment>
<dbReference type="GO" id="GO:0005524">
    <property type="term" value="F:ATP binding"/>
    <property type="evidence" value="ECO:0007669"/>
    <property type="project" value="UniProtKB-KW"/>
</dbReference>
<dbReference type="GO" id="GO:0006450">
    <property type="term" value="P:regulation of translational fidelity"/>
    <property type="evidence" value="ECO:0007669"/>
    <property type="project" value="InterPro"/>
</dbReference>
<protein>
    <recommendedName>
        <fullName evidence="1">Aspartyl/glutamyl-tRNA(Asn/Gln) amidotransferase subunit C</fullName>
        <shortName evidence="1">Asp/Glu-ADT subunit C</shortName>
        <ecNumber evidence="1">6.3.5.-</ecNumber>
    </recommendedName>
</protein>
<dbReference type="GO" id="GO:0006412">
    <property type="term" value="P:translation"/>
    <property type="evidence" value="ECO:0007669"/>
    <property type="project" value="UniProtKB-UniRule"/>
</dbReference>
<evidence type="ECO:0000313" key="2">
    <source>
        <dbReference type="EMBL" id="NWN91311.1"/>
    </source>
</evidence>
<dbReference type="PANTHER" id="PTHR15004:SF0">
    <property type="entry name" value="GLUTAMYL-TRNA(GLN) AMIDOTRANSFERASE SUBUNIT C, MITOCHONDRIAL"/>
    <property type="match status" value="1"/>
</dbReference>
<gene>
    <name evidence="1 2" type="primary">gatC</name>
    <name evidence="2" type="ORF">HLV39_07365</name>
</gene>
<keyword evidence="1" id="KW-0648">Protein biosynthesis</keyword>
<dbReference type="GO" id="GO:0050567">
    <property type="term" value="F:glutaminyl-tRNA synthase (glutamine-hydrolyzing) activity"/>
    <property type="evidence" value="ECO:0007669"/>
    <property type="project" value="UniProtKB-UniRule"/>
</dbReference>
<dbReference type="InterPro" id="IPR003837">
    <property type="entry name" value="GatC"/>
</dbReference>
<accession>A0A851HZD7</accession>
<dbReference type="EC" id="6.3.5.-" evidence="1"/>
<keyword evidence="1" id="KW-0436">Ligase</keyword>
<dbReference type="GO" id="GO:0070681">
    <property type="term" value="P:glutaminyl-tRNAGln biosynthesis via transamidation"/>
    <property type="evidence" value="ECO:0007669"/>
    <property type="project" value="TreeGrafter"/>
</dbReference>
<comment type="catalytic activity">
    <reaction evidence="1">
        <text>L-aspartyl-tRNA(Asn) + L-glutamine + ATP + H2O = L-asparaginyl-tRNA(Asn) + L-glutamate + ADP + phosphate + 2 H(+)</text>
        <dbReference type="Rhea" id="RHEA:14513"/>
        <dbReference type="Rhea" id="RHEA-COMP:9674"/>
        <dbReference type="Rhea" id="RHEA-COMP:9677"/>
        <dbReference type="ChEBI" id="CHEBI:15377"/>
        <dbReference type="ChEBI" id="CHEBI:15378"/>
        <dbReference type="ChEBI" id="CHEBI:29985"/>
        <dbReference type="ChEBI" id="CHEBI:30616"/>
        <dbReference type="ChEBI" id="CHEBI:43474"/>
        <dbReference type="ChEBI" id="CHEBI:58359"/>
        <dbReference type="ChEBI" id="CHEBI:78515"/>
        <dbReference type="ChEBI" id="CHEBI:78516"/>
        <dbReference type="ChEBI" id="CHEBI:456216"/>
    </reaction>
</comment>
<evidence type="ECO:0000256" key="1">
    <source>
        <dbReference type="HAMAP-Rule" id="MF_00122"/>
    </source>
</evidence>
<dbReference type="InterPro" id="IPR036113">
    <property type="entry name" value="Asp/Glu-ADT_sf_sub_c"/>
</dbReference>
<dbReference type="Gene3D" id="1.10.20.60">
    <property type="entry name" value="Glu-tRNAGln amidotransferase C subunit, N-terminal domain"/>
    <property type="match status" value="1"/>
</dbReference>
<dbReference type="PANTHER" id="PTHR15004">
    <property type="entry name" value="GLUTAMYL-TRNA(GLN) AMIDOTRANSFERASE SUBUNIT C, MITOCHONDRIAL"/>
    <property type="match status" value="1"/>
</dbReference>
<keyword evidence="2" id="KW-0808">Transferase</keyword>
<dbReference type="Proteomes" id="UP000536442">
    <property type="component" value="Unassembled WGS sequence"/>
</dbReference>
<keyword evidence="1" id="KW-0067">ATP-binding</keyword>
<name>A0A851HZD7_9GAMM</name>
<dbReference type="NCBIfam" id="TIGR00135">
    <property type="entry name" value="gatC"/>
    <property type="match status" value="1"/>
</dbReference>
<keyword evidence="1" id="KW-0547">Nucleotide-binding</keyword>
<comment type="function">
    <text evidence="1">Allows the formation of correctly charged Asn-tRNA(Asn) or Gln-tRNA(Gln) through the transamidation of misacylated Asp-tRNA(Asn) or Glu-tRNA(Gln) in organisms which lack either or both of asparaginyl-tRNA or glutaminyl-tRNA synthetases. The reaction takes place in the presence of glutamine and ATP through an activated phospho-Asp-tRNA(Asn) or phospho-Glu-tRNA(Gln).</text>
</comment>
<keyword evidence="3" id="KW-1185">Reference proteome</keyword>
<proteinExistence type="inferred from homology"/>
<dbReference type="EMBL" id="JABEVQ010000003">
    <property type="protein sequence ID" value="NWN91311.1"/>
    <property type="molecule type" value="Genomic_DNA"/>
</dbReference>
<organism evidence="2 3">
    <name type="scientific">Marinobacter adhaerens</name>
    <dbReference type="NCBI Taxonomy" id="1033846"/>
    <lineage>
        <taxon>Bacteria</taxon>
        <taxon>Pseudomonadati</taxon>
        <taxon>Pseudomonadota</taxon>
        <taxon>Gammaproteobacteria</taxon>
        <taxon>Pseudomonadales</taxon>
        <taxon>Marinobacteraceae</taxon>
        <taxon>Marinobacter</taxon>
    </lineage>
</organism>
<evidence type="ECO:0000313" key="3">
    <source>
        <dbReference type="Proteomes" id="UP000536442"/>
    </source>
</evidence>
<reference evidence="2 3" key="1">
    <citation type="submission" date="2020-03" db="EMBL/GenBank/DDBJ databases">
        <title>Metagenomic, metatranscriptomic, and metabolomic analyses revealed the key microbes and metabolic features during the fermentation of ganjang, Korean traditional soy sauce.</title>
        <authorList>
            <person name="Chun B.H."/>
            <person name="Jeon C.O."/>
        </authorList>
    </citation>
    <scope>NUCLEOTIDE SEQUENCE [LARGE SCALE GENOMIC DNA]</scope>
    <source>
        <strain evidence="2 3">KG14</strain>
    </source>
</reference>
<dbReference type="AlphaFoldDB" id="A0A851HZD7"/>
<comment type="caution">
    <text evidence="2">The sequence shown here is derived from an EMBL/GenBank/DDBJ whole genome shotgun (WGS) entry which is preliminary data.</text>
</comment>
<dbReference type="HAMAP" id="MF_00122">
    <property type="entry name" value="GatC"/>
    <property type="match status" value="1"/>
</dbReference>
<comment type="similarity">
    <text evidence="1">Belongs to the GatC family.</text>
</comment>
<dbReference type="GO" id="GO:0016740">
    <property type="term" value="F:transferase activity"/>
    <property type="evidence" value="ECO:0007669"/>
    <property type="project" value="UniProtKB-KW"/>
</dbReference>